<evidence type="ECO:0000259" key="11">
    <source>
        <dbReference type="Pfam" id="PF08545"/>
    </source>
</evidence>
<dbReference type="InterPro" id="IPR013747">
    <property type="entry name" value="ACP_syn_III_C"/>
</dbReference>
<evidence type="ECO:0000313" key="12">
    <source>
        <dbReference type="EMBL" id="MBC5733587.1"/>
    </source>
</evidence>
<feature type="domain" description="Beta-ketoacyl-[acyl-carrier-protein] synthase III N-terminal" evidence="11">
    <location>
        <begin position="108"/>
        <end position="171"/>
    </location>
</feature>
<dbReference type="GO" id="GO:0004315">
    <property type="term" value="F:3-oxoacyl-[acyl-carrier-protein] synthase activity"/>
    <property type="evidence" value="ECO:0007669"/>
    <property type="project" value="InterPro"/>
</dbReference>
<keyword evidence="3 9" id="KW-0444">Lipid biosynthesis</keyword>
<keyword evidence="5 9" id="KW-0276">Fatty acid metabolism</keyword>
<keyword evidence="9" id="KW-0511">Multifunctional enzyme</keyword>
<dbReference type="PANTHER" id="PTHR34069">
    <property type="entry name" value="3-OXOACYL-[ACYL-CARRIER-PROTEIN] SYNTHASE 3"/>
    <property type="match status" value="1"/>
</dbReference>
<organism evidence="12 13">
    <name type="scientific">Lawsonibacter hominis</name>
    <dbReference type="NCBI Taxonomy" id="2763053"/>
    <lineage>
        <taxon>Bacteria</taxon>
        <taxon>Bacillati</taxon>
        <taxon>Bacillota</taxon>
        <taxon>Clostridia</taxon>
        <taxon>Eubacteriales</taxon>
        <taxon>Oscillospiraceae</taxon>
        <taxon>Lawsonibacter</taxon>
    </lineage>
</organism>
<evidence type="ECO:0000256" key="6">
    <source>
        <dbReference type="ARBA" id="ARBA00023098"/>
    </source>
</evidence>
<comment type="function">
    <text evidence="9">Catalyzes the condensation reaction of fatty acid synthesis by the addition to an acyl acceptor of two carbons from malonyl-ACP. Catalyzes the first condensation reaction which initiates fatty acid synthesis and may therefore play a role in governing the total rate of fatty acid production. Possesses both acetoacetyl-ACP synthase and acetyl transacylase activities. Its substrate specificity determines the biosynthesis of branched-chain and/or straight-chain of fatty acids.</text>
</comment>
<comment type="subcellular location">
    <subcellularLocation>
        <location evidence="9">Cytoplasm</location>
    </subcellularLocation>
</comment>
<comment type="similarity">
    <text evidence="1 9">Belongs to the thiolase-like superfamily. FabH family.</text>
</comment>
<evidence type="ECO:0000313" key="13">
    <source>
        <dbReference type="Proteomes" id="UP000661435"/>
    </source>
</evidence>
<evidence type="ECO:0000256" key="4">
    <source>
        <dbReference type="ARBA" id="ARBA00022679"/>
    </source>
</evidence>
<dbReference type="GO" id="GO:0033818">
    <property type="term" value="F:beta-ketoacyl-acyl-carrier-protein synthase III activity"/>
    <property type="evidence" value="ECO:0007669"/>
    <property type="project" value="UniProtKB-UniRule"/>
</dbReference>
<keyword evidence="7 9" id="KW-0275">Fatty acid biosynthesis</keyword>
<accession>A0A8J6JE17</accession>
<keyword evidence="6 9" id="KW-0443">Lipid metabolism</keyword>
<dbReference type="SUPFAM" id="SSF53901">
    <property type="entry name" value="Thiolase-like"/>
    <property type="match status" value="1"/>
</dbReference>
<evidence type="ECO:0000256" key="7">
    <source>
        <dbReference type="ARBA" id="ARBA00023160"/>
    </source>
</evidence>
<dbReference type="AlphaFoldDB" id="A0A8J6JE17"/>
<feature type="active site" evidence="9">
    <location>
        <position position="114"/>
    </location>
</feature>
<evidence type="ECO:0000256" key="3">
    <source>
        <dbReference type="ARBA" id="ARBA00022516"/>
    </source>
</evidence>
<keyword evidence="13" id="KW-1185">Reference proteome</keyword>
<comment type="catalytic activity">
    <reaction evidence="9">
        <text>malonyl-[ACP] + acetyl-CoA + H(+) = 3-oxobutanoyl-[ACP] + CO2 + CoA</text>
        <dbReference type="Rhea" id="RHEA:12080"/>
        <dbReference type="Rhea" id="RHEA-COMP:9623"/>
        <dbReference type="Rhea" id="RHEA-COMP:9625"/>
        <dbReference type="ChEBI" id="CHEBI:15378"/>
        <dbReference type="ChEBI" id="CHEBI:16526"/>
        <dbReference type="ChEBI" id="CHEBI:57287"/>
        <dbReference type="ChEBI" id="CHEBI:57288"/>
        <dbReference type="ChEBI" id="CHEBI:78449"/>
        <dbReference type="ChEBI" id="CHEBI:78450"/>
        <dbReference type="EC" id="2.3.1.180"/>
    </reaction>
</comment>
<evidence type="ECO:0000256" key="5">
    <source>
        <dbReference type="ARBA" id="ARBA00022832"/>
    </source>
</evidence>
<dbReference type="EC" id="2.3.1.180" evidence="9"/>
<evidence type="ECO:0000256" key="9">
    <source>
        <dbReference type="HAMAP-Rule" id="MF_01815"/>
    </source>
</evidence>
<feature type="domain" description="Beta-ketoacyl-[acyl-carrier-protein] synthase III C-terminal" evidence="10">
    <location>
        <begin position="223"/>
        <end position="311"/>
    </location>
</feature>
<dbReference type="NCBIfam" id="TIGR00747">
    <property type="entry name" value="fabH"/>
    <property type="match status" value="1"/>
</dbReference>
<evidence type="ECO:0000256" key="8">
    <source>
        <dbReference type="ARBA" id="ARBA00023315"/>
    </source>
</evidence>
<dbReference type="GO" id="GO:0005737">
    <property type="term" value="C:cytoplasm"/>
    <property type="evidence" value="ECO:0007669"/>
    <property type="project" value="UniProtKB-SubCell"/>
</dbReference>
<proteinExistence type="inferred from homology"/>
<evidence type="ECO:0000259" key="10">
    <source>
        <dbReference type="Pfam" id="PF08541"/>
    </source>
</evidence>
<dbReference type="GO" id="GO:0044550">
    <property type="term" value="P:secondary metabolite biosynthetic process"/>
    <property type="evidence" value="ECO:0007669"/>
    <property type="project" value="TreeGrafter"/>
</dbReference>
<keyword evidence="4 9" id="KW-0808">Transferase</keyword>
<name>A0A8J6JE17_9FIRM</name>
<evidence type="ECO:0000256" key="1">
    <source>
        <dbReference type="ARBA" id="ARBA00008642"/>
    </source>
</evidence>
<dbReference type="UniPathway" id="UPA00094"/>
<keyword evidence="2 9" id="KW-0963">Cytoplasm</keyword>
<sequence>MKGLRICATGRALPRQIVTNDALSRRVDTSDAWIASRTGIRERRFCCGEETAASLAADAARLALERAGADPGQLCACITATVTPDYASPSVSCLVQQRLGLPEELACFDLSAGCTGFIYALQAARGLLLQDARPYALVIGAEQLSRITDFTDRNTCVLFGDGAGAAVVTLDQVPYACTLGSRGDAAPLWIEGPGPAHPVIHMDGQAVFRFAVEALPRCVRTLLEQSALRGEEIDWFVPHQANARIVSAAARRLGLPLERFYQNMDRYGNTSAASIPIALDEMDRTGLLRTGQKVICAGFGAGLTWGGVLLTL</sequence>
<dbReference type="Gene3D" id="3.40.47.10">
    <property type="match status" value="1"/>
</dbReference>
<dbReference type="NCBIfam" id="NF006829">
    <property type="entry name" value="PRK09352.1"/>
    <property type="match status" value="1"/>
</dbReference>
<comment type="subunit">
    <text evidence="9">Homodimer.</text>
</comment>
<reference evidence="12" key="1">
    <citation type="submission" date="2020-08" db="EMBL/GenBank/DDBJ databases">
        <title>Genome public.</title>
        <authorList>
            <person name="Liu C."/>
            <person name="Sun Q."/>
        </authorList>
    </citation>
    <scope>NUCLEOTIDE SEQUENCE</scope>
    <source>
        <strain evidence="12">NSJ-51</strain>
    </source>
</reference>
<comment type="caution">
    <text evidence="12">The sequence shown here is derived from an EMBL/GenBank/DDBJ whole genome shotgun (WGS) entry which is preliminary data.</text>
</comment>
<feature type="active site" evidence="9">
    <location>
        <position position="269"/>
    </location>
</feature>
<dbReference type="Pfam" id="PF08545">
    <property type="entry name" value="ACP_syn_III"/>
    <property type="match status" value="1"/>
</dbReference>
<dbReference type="PANTHER" id="PTHR34069:SF2">
    <property type="entry name" value="BETA-KETOACYL-[ACYL-CARRIER-PROTEIN] SYNTHASE III"/>
    <property type="match status" value="1"/>
</dbReference>
<dbReference type="CDD" id="cd00830">
    <property type="entry name" value="KAS_III"/>
    <property type="match status" value="1"/>
</dbReference>
<dbReference type="GO" id="GO:0006633">
    <property type="term" value="P:fatty acid biosynthetic process"/>
    <property type="evidence" value="ECO:0007669"/>
    <property type="project" value="UniProtKB-UniRule"/>
</dbReference>
<comment type="domain">
    <text evidence="9">The last Arg residue of the ACP-binding site is essential for the weak association between ACP/AcpP and FabH.</text>
</comment>
<feature type="active site" evidence="9">
    <location>
        <position position="239"/>
    </location>
</feature>
<dbReference type="Proteomes" id="UP000661435">
    <property type="component" value="Unassembled WGS sequence"/>
</dbReference>
<evidence type="ECO:0000256" key="2">
    <source>
        <dbReference type="ARBA" id="ARBA00022490"/>
    </source>
</evidence>
<feature type="region of interest" description="ACP-binding" evidence="9">
    <location>
        <begin position="240"/>
        <end position="244"/>
    </location>
</feature>
<dbReference type="EMBL" id="JACOPP010000008">
    <property type="protein sequence ID" value="MBC5733587.1"/>
    <property type="molecule type" value="Genomic_DNA"/>
</dbReference>
<dbReference type="InterPro" id="IPR016039">
    <property type="entry name" value="Thiolase-like"/>
</dbReference>
<gene>
    <name evidence="9" type="primary">fabH</name>
    <name evidence="12" type="ORF">H8S57_07575</name>
</gene>
<dbReference type="InterPro" id="IPR004655">
    <property type="entry name" value="FabH"/>
</dbReference>
<dbReference type="InterPro" id="IPR013751">
    <property type="entry name" value="ACP_syn_III_N"/>
</dbReference>
<protein>
    <recommendedName>
        <fullName evidence="9">Beta-ketoacyl-[acyl-carrier-protein] synthase III</fullName>
        <shortName evidence="9">Beta-ketoacyl-ACP synthase III</shortName>
        <shortName evidence="9">KAS III</shortName>
        <ecNumber evidence="9">2.3.1.180</ecNumber>
    </recommendedName>
    <alternativeName>
        <fullName evidence="9">3-oxoacyl-[acyl-carrier-protein] synthase 3</fullName>
    </alternativeName>
    <alternativeName>
        <fullName evidence="9">3-oxoacyl-[acyl-carrier-protein] synthase III</fullName>
    </alternativeName>
</protein>
<dbReference type="RefSeq" id="WP_186907482.1">
    <property type="nucleotide sequence ID" value="NZ_JACOPP010000008.1"/>
</dbReference>
<comment type="pathway">
    <text evidence="9">Lipid metabolism; fatty acid biosynthesis.</text>
</comment>
<dbReference type="HAMAP" id="MF_01815">
    <property type="entry name" value="FabH"/>
    <property type="match status" value="1"/>
</dbReference>
<keyword evidence="8 9" id="KW-0012">Acyltransferase</keyword>
<dbReference type="Pfam" id="PF08541">
    <property type="entry name" value="ACP_syn_III_C"/>
    <property type="match status" value="1"/>
</dbReference>